<dbReference type="RefSeq" id="WP_207856685.1">
    <property type="nucleotide sequence ID" value="NZ_JAFREP010000002.1"/>
</dbReference>
<reference evidence="1" key="1">
    <citation type="submission" date="2021-03" db="EMBL/GenBank/DDBJ databases">
        <authorList>
            <person name="Wang G."/>
        </authorList>
    </citation>
    <scope>NUCLEOTIDE SEQUENCE</scope>
    <source>
        <strain evidence="1">KCTC 12899</strain>
    </source>
</reference>
<evidence type="ECO:0000313" key="2">
    <source>
        <dbReference type="Proteomes" id="UP000664417"/>
    </source>
</evidence>
<dbReference type="SUPFAM" id="SSF51905">
    <property type="entry name" value="FAD/NAD(P)-binding domain"/>
    <property type="match status" value="1"/>
</dbReference>
<dbReference type="Gene3D" id="3.50.50.60">
    <property type="entry name" value="FAD/NAD(P)-binding domain"/>
    <property type="match status" value="1"/>
</dbReference>
<dbReference type="EMBL" id="JAFREP010000002">
    <property type="protein sequence ID" value="MBO1317449.1"/>
    <property type="molecule type" value="Genomic_DNA"/>
</dbReference>
<dbReference type="Proteomes" id="UP000664417">
    <property type="component" value="Unassembled WGS sequence"/>
</dbReference>
<protein>
    <submittedName>
        <fullName evidence="1">NAD(P)-binding protein</fullName>
    </submittedName>
</protein>
<dbReference type="GO" id="GO:0016491">
    <property type="term" value="F:oxidoreductase activity"/>
    <property type="evidence" value="ECO:0007669"/>
    <property type="project" value="TreeGrafter"/>
</dbReference>
<dbReference type="Pfam" id="PF13450">
    <property type="entry name" value="NAD_binding_8"/>
    <property type="match status" value="1"/>
</dbReference>
<accession>A0A8J7Q697</accession>
<dbReference type="PANTHER" id="PTHR42923">
    <property type="entry name" value="PROTOPORPHYRINOGEN OXIDASE"/>
    <property type="match status" value="1"/>
</dbReference>
<dbReference type="InterPro" id="IPR050464">
    <property type="entry name" value="Zeta_carotene_desat/Oxidored"/>
</dbReference>
<gene>
    <name evidence="1" type="ORF">J3U88_03185</name>
</gene>
<dbReference type="Gene3D" id="1.10.3110.10">
    <property type="entry name" value="protoporphyrinogen ix oxidase, domain 3"/>
    <property type="match status" value="1"/>
</dbReference>
<comment type="caution">
    <text evidence="1">The sequence shown here is derived from an EMBL/GenBank/DDBJ whole genome shotgun (WGS) entry which is preliminary data.</text>
</comment>
<keyword evidence="2" id="KW-1185">Reference proteome</keyword>
<organism evidence="1 2">
    <name type="scientific">Acanthopleuribacter pedis</name>
    <dbReference type="NCBI Taxonomy" id="442870"/>
    <lineage>
        <taxon>Bacteria</taxon>
        <taxon>Pseudomonadati</taxon>
        <taxon>Acidobacteriota</taxon>
        <taxon>Holophagae</taxon>
        <taxon>Acanthopleuribacterales</taxon>
        <taxon>Acanthopleuribacteraceae</taxon>
        <taxon>Acanthopleuribacter</taxon>
    </lineage>
</organism>
<dbReference type="InterPro" id="IPR036188">
    <property type="entry name" value="FAD/NAD-bd_sf"/>
</dbReference>
<dbReference type="AlphaFoldDB" id="A0A8J7Q697"/>
<proteinExistence type="predicted"/>
<dbReference type="PANTHER" id="PTHR42923:SF17">
    <property type="entry name" value="AMINE OXIDASE DOMAIN-CONTAINING PROTEIN"/>
    <property type="match status" value="1"/>
</dbReference>
<evidence type="ECO:0000313" key="1">
    <source>
        <dbReference type="EMBL" id="MBO1317449.1"/>
    </source>
</evidence>
<sequence>MTAKPQRIAVVGSGIGGLVAAWITSRRHHVTLYEAHPALGMDAFAATYESDGKTYRTDVPMRVFFDAYYPQISRLYKTLGIQSDPINYAASFTKMYGDLYFQYRNLNMLGMAVPFLSLPGLLSSESRRIGLDFLKLVRRMTKDLETKDLDHVTLEEYLAEVGVSRAFCDKFLYPAYAGICTCSYQSMRQFPASIVIEYLNSGIVTTNVRRVRYGTKDVVARFTEHVKELKLSNPVQGVRRREDHVELVEVDGTLAQYDHVVFATQANQADKILADQSPAERAFLKAFHYESFPVVMHTDTRLAPRVKAYWSPVNYLLKEGSDAPMATIWLNACHERMGGNTPIFQTWNPLIDPLDGTVISQMRFERPRVDHGSLQALKSLDTMMAEPDRRVWFCGSYAHRGIPLLESGAVSAIRVGKKLGCSLPAGVETEETLAG</sequence>
<dbReference type="Gene3D" id="3.90.660.20">
    <property type="entry name" value="Protoporphyrinogen oxidase, mitochondrial, domain 2"/>
    <property type="match status" value="1"/>
</dbReference>
<name>A0A8J7Q697_9BACT</name>